<dbReference type="Pfam" id="PF00480">
    <property type="entry name" value="ROK"/>
    <property type="match status" value="2"/>
</dbReference>
<reference evidence="2 3" key="1">
    <citation type="submission" date="2021-03" db="EMBL/GenBank/DDBJ databases">
        <title>Human Oral Microbial Genomes.</title>
        <authorList>
            <person name="Johnston C.D."/>
            <person name="Chen T."/>
            <person name="Dewhirst F.E."/>
        </authorList>
    </citation>
    <scope>NUCLEOTIDE SEQUENCE [LARGE SCALE GENOMIC DNA]</scope>
    <source>
        <strain evidence="2 3">DSMZ 100122</strain>
    </source>
</reference>
<dbReference type="CDD" id="cd23763">
    <property type="entry name" value="ASKHA_ATPase_ROK"/>
    <property type="match status" value="1"/>
</dbReference>
<evidence type="ECO:0000313" key="2">
    <source>
        <dbReference type="EMBL" id="QUC08669.1"/>
    </source>
</evidence>
<dbReference type="Gene3D" id="3.30.420.40">
    <property type="match status" value="2"/>
</dbReference>
<dbReference type="InterPro" id="IPR043129">
    <property type="entry name" value="ATPase_NBD"/>
</dbReference>
<dbReference type="InterPro" id="IPR000600">
    <property type="entry name" value="ROK"/>
</dbReference>
<evidence type="ECO:0000256" key="1">
    <source>
        <dbReference type="ARBA" id="ARBA00006479"/>
    </source>
</evidence>
<proteinExistence type="inferred from homology"/>
<dbReference type="RefSeq" id="WP_212324997.1">
    <property type="nucleotide sequence ID" value="NZ_AP024463.1"/>
</dbReference>
<dbReference type="PANTHER" id="PTHR18964">
    <property type="entry name" value="ROK (REPRESSOR, ORF, KINASE) FAMILY"/>
    <property type="match status" value="1"/>
</dbReference>
<gene>
    <name evidence="2" type="ORF">J5A65_02685</name>
</gene>
<comment type="similarity">
    <text evidence="1">Belongs to the ROK (NagC/XylR) family.</text>
</comment>
<dbReference type="PANTHER" id="PTHR18964:SF149">
    <property type="entry name" value="BIFUNCTIONAL UDP-N-ACETYLGLUCOSAMINE 2-EPIMERASE_N-ACETYLMANNOSAMINE KINASE"/>
    <property type="match status" value="1"/>
</dbReference>
<keyword evidence="3" id="KW-1185">Reference proteome</keyword>
<accession>A0ABX7Y641</accession>
<dbReference type="SUPFAM" id="SSF53067">
    <property type="entry name" value="Actin-like ATPase domain"/>
    <property type="match status" value="1"/>
</dbReference>
<organism evidence="2 3">
    <name type="scientific">Arachnia rubra</name>
    <dbReference type="NCBI Taxonomy" id="1547448"/>
    <lineage>
        <taxon>Bacteria</taxon>
        <taxon>Bacillati</taxon>
        <taxon>Actinomycetota</taxon>
        <taxon>Actinomycetes</taxon>
        <taxon>Propionibacteriales</taxon>
        <taxon>Propionibacteriaceae</taxon>
        <taxon>Arachnia</taxon>
    </lineage>
</organism>
<protein>
    <submittedName>
        <fullName evidence="2">ROK family protein</fullName>
    </submittedName>
</protein>
<dbReference type="Proteomes" id="UP000678513">
    <property type="component" value="Chromosome"/>
</dbReference>
<name>A0ABX7Y641_9ACTN</name>
<sequence>MQSSTAVRAATWLRDTQPAGITTLARDLSLSRTSVENALAVLEGHDLVVGVPGRPHGAGRPARHFAFHAASGLVAGIDIGVYSLRVVVADLAGTTMVASTSEGVDPSLGPAEQLDVVIRQLRDTLAGLDPRQLRAIGISLPGIVDGAGNVVASVIFPTWVGFDLVGELGDRFGCPVVIDNGVRLATVAEHHMGSGRRFDDVLYLSVGARVAAGLILGGQPRRGAHNVAGDIGRVAFRGINERTGQIRWRCANTAKKVFELARGHDAQAMRELSEFIDELGRGIATVVMAIDPAVVVIGGGMSLADEELLDPLRESMQRHIGLPLGLPVIASRLGAEAAVHGALIFAFTQCAGQIYKVGPLPPPTITPMTERRLPQ</sequence>
<dbReference type="EMBL" id="CP072384">
    <property type="protein sequence ID" value="QUC08669.1"/>
    <property type="molecule type" value="Genomic_DNA"/>
</dbReference>
<evidence type="ECO:0000313" key="3">
    <source>
        <dbReference type="Proteomes" id="UP000678513"/>
    </source>
</evidence>